<name>A0AAV2L6G7_KNICA</name>
<dbReference type="Proteomes" id="UP001497482">
    <property type="component" value="Chromosome 22"/>
</dbReference>
<evidence type="ECO:0000313" key="2">
    <source>
        <dbReference type="Proteomes" id="UP001497482"/>
    </source>
</evidence>
<gene>
    <name evidence="1" type="ORF">KC01_LOCUS26391</name>
</gene>
<sequence>MVGGGKGGSCAGVVWCDGSDWGKVGGGLGVLVCDVVWGGWWRGLCLVLLSWWWCRELGWGVCCVIGVWVWVAERVLVFIAGGRGVMCCGGGRVVLGVRGVVGVCYVAGCRGGWFVVEGDSLVVVGGGIGVDGSNECGGNGGGEVGAFDWVLDGVGVMGVDGVEVMGRFSVGYGWFVVVSCGEGWVGWCGCIGGVLRGGGGGCGVGLLLRVGAGWEWGCGGWGVTLWV</sequence>
<dbReference type="AlphaFoldDB" id="A0AAV2L6G7"/>
<evidence type="ECO:0000313" key="1">
    <source>
        <dbReference type="EMBL" id="CAL1597917.1"/>
    </source>
</evidence>
<reference evidence="1 2" key="1">
    <citation type="submission" date="2024-04" db="EMBL/GenBank/DDBJ databases">
        <authorList>
            <person name="Waldvogel A.-M."/>
            <person name="Schoenle A."/>
        </authorList>
    </citation>
    <scope>NUCLEOTIDE SEQUENCE [LARGE SCALE GENOMIC DNA]</scope>
</reference>
<dbReference type="EMBL" id="OZ035844">
    <property type="protein sequence ID" value="CAL1597917.1"/>
    <property type="molecule type" value="Genomic_DNA"/>
</dbReference>
<organism evidence="1 2">
    <name type="scientific">Knipowitschia caucasica</name>
    <name type="common">Caucasian dwarf goby</name>
    <name type="synonym">Pomatoschistus caucasicus</name>
    <dbReference type="NCBI Taxonomy" id="637954"/>
    <lineage>
        <taxon>Eukaryota</taxon>
        <taxon>Metazoa</taxon>
        <taxon>Chordata</taxon>
        <taxon>Craniata</taxon>
        <taxon>Vertebrata</taxon>
        <taxon>Euteleostomi</taxon>
        <taxon>Actinopterygii</taxon>
        <taxon>Neopterygii</taxon>
        <taxon>Teleostei</taxon>
        <taxon>Neoteleostei</taxon>
        <taxon>Acanthomorphata</taxon>
        <taxon>Gobiaria</taxon>
        <taxon>Gobiiformes</taxon>
        <taxon>Gobioidei</taxon>
        <taxon>Gobiidae</taxon>
        <taxon>Gobiinae</taxon>
        <taxon>Knipowitschia</taxon>
    </lineage>
</organism>
<accession>A0AAV2L6G7</accession>
<protein>
    <submittedName>
        <fullName evidence="1">Uncharacterized protein</fullName>
    </submittedName>
</protein>
<proteinExistence type="predicted"/>
<keyword evidence="2" id="KW-1185">Reference proteome</keyword>